<dbReference type="OMA" id="TEMACGA"/>
<keyword evidence="3" id="KW-1185">Reference proteome</keyword>
<dbReference type="AlphaFoldDB" id="A0A2H3K611"/>
<feature type="compositionally biased region" description="Polar residues" evidence="1">
    <location>
        <begin position="114"/>
        <end position="127"/>
    </location>
</feature>
<protein>
    <submittedName>
        <fullName evidence="2">Uncharacterized protein</fullName>
    </submittedName>
</protein>
<organism evidence="2 3">
    <name type="scientific">Wolfiporia cocos (strain MD-104)</name>
    <name type="common">Brown rot fungus</name>
    <dbReference type="NCBI Taxonomy" id="742152"/>
    <lineage>
        <taxon>Eukaryota</taxon>
        <taxon>Fungi</taxon>
        <taxon>Dikarya</taxon>
        <taxon>Basidiomycota</taxon>
        <taxon>Agaricomycotina</taxon>
        <taxon>Agaricomycetes</taxon>
        <taxon>Polyporales</taxon>
        <taxon>Phaeolaceae</taxon>
        <taxon>Wolfiporia</taxon>
    </lineage>
</organism>
<reference evidence="2 3" key="1">
    <citation type="journal article" date="2012" name="Science">
        <title>The Paleozoic origin of enzymatic lignin decomposition reconstructed from 31 fungal genomes.</title>
        <authorList>
            <person name="Floudas D."/>
            <person name="Binder M."/>
            <person name="Riley R."/>
            <person name="Barry K."/>
            <person name="Blanchette R.A."/>
            <person name="Henrissat B."/>
            <person name="Martinez A.T."/>
            <person name="Otillar R."/>
            <person name="Spatafora J.W."/>
            <person name="Yadav J.S."/>
            <person name="Aerts A."/>
            <person name="Benoit I."/>
            <person name="Boyd A."/>
            <person name="Carlson A."/>
            <person name="Copeland A."/>
            <person name="Coutinho P.M."/>
            <person name="de Vries R.P."/>
            <person name="Ferreira P."/>
            <person name="Findley K."/>
            <person name="Foster B."/>
            <person name="Gaskell J."/>
            <person name="Glotzer D."/>
            <person name="Gorecki P."/>
            <person name="Heitman J."/>
            <person name="Hesse C."/>
            <person name="Hori C."/>
            <person name="Igarashi K."/>
            <person name="Jurgens J.A."/>
            <person name="Kallen N."/>
            <person name="Kersten P."/>
            <person name="Kohler A."/>
            <person name="Kuees U."/>
            <person name="Kumar T.K.A."/>
            <person name="Kuo A."/>
            <person name="LaButti K."/>
            <person name="Larrondo L.F."/>
            <person name="Lindquist E."/>
            <person name="Ling A."/>
            <person name="Lombard V."/>
            <person name="Lucas S."/>
            <person name="Lundell T."/>
            <person name="Martin R."/>
            <person name="McLaughlin D.J."/>
            <person name="Morgenstern I."/>
            <person name="Morin E."/>
            <person name="Murat C."/>
            <person name="Nagy L.G."/>
            <person name="Nolan M."/>
            <person name="Ohm R.A."/>
            <person name="Patyshakuliyeva A."/>
            <person name="Rokas A."/>
            <person name="Ruiz-Duenas F.J."/>
            <person name="Sabat G."/>
            <person name="Salamov A."/>
            <person name="Samejima M."/>
            <person name="Schmutz J."/>
            <person name="Slot J.C."/>
            <person name="St John F."/>
            <person name="Stenlid J."/>
            <person name="Sun H."/>
            <person name="Sun S."/>
            <person name="Syed K."/>
            <person name="Tsang A."/>
            <person name="Wiebenga A."/>
            <person name="Young D."/>
            <person name="Pisabarro A."/>
            <person name="Eastwood D.C."/>
            <person name="Martin F."/>
            <person name="Cullen D."/>
            <person name="Grigoriev I.V."/>
            <person name="Hibbett D.S."/>
        </authorList>
    </citation>
    <scope>NUCLEOTIDE SEQUENCE [LARGE SCALE GENOMIC DNA]</scope>
    <source>
        <strain evidence="2 3">MD-104</strain>
    </source>
</reference>
<gene>
    <name evidence="2" type="ORF">WOLCODRAFT_145017</name>
</gene>
<evidence type="ECO:0000313" key="2">
    <source>
        <dbReference type="EMBL" id="PCH44504.1"/>
    </source>
</evidence>
<name>A0A2H3K611_WOLCO</name>
<dbReference type="Proteomes" id="UP000218811">
    <property type="component" value="Unassembled WGS sequence"/>
</dbReference>
<feature type="region of interest" description="Disordered" evidence="1">
    <location>
        <begin position="102"/>
        <end position="156"/>
    </location>
</feature>
<evidence type="ECO:0000256" key="1">
    <source>
        <dbReference type="SAM" id="MobiDB-lite"/>
    </source>
</evidence>
<accession>A0A2H3K611</accession>
<dbReference type="EMBL" id="KB468157">
    <property type="protein sequence ID" value="PCH44504.1"/>
    <property type="molecule type" value="Genomic_DNA"/>
</dbReference>
<sequence>MALARAEAARRDLHSRLEELRATLTQRPSRSAAALGLWEPAAQSDNDNGVNFCTDPTAGLLHMHSLHSSPLALESRIAQIRTTMLPAYPPVPDPFSYISPSLAPNSSVPPPVRTYTSRLPQRAQSAQTRGGTPRGGRGWATRSRLDPVTSNAPQNAARVAQTVTRLVPAAEITCTTVESQTHSARDVIDADVDEASPLLLNCEVAKAPMMGSYIQIVQSVTENSPPVVGGAPTTDCRGGTAGTLLSTLVKRSAPQWWLDMEQQECYNHIAPTRNRKEGSHERRYVSGAPEQPDQHRLVTEMACGASPPVLGRADEMDEPNEGDSSLTLRDVLLKAGKEDVTRLELLGDEEMEDMVDWD</sequence>
<proteinExistence type="predicted"/>
<evidence type="ECO:0000313" key="3">
    <source>
        <dbReference type="Proteomes" id="UP000218811"/>
    </source>
</evidence>